<dbReference type="GO" id="GO:0005886">
    <property type="term" value="C:plasma membrane"/>
    <property type="evidence" value="ECO:0007669"/>
    <property type="project" value="UniProtKB-SubCell"/>
</dbReference>
<evidence type="ECO:0000256" key="9">
    <source>
        <dbReference type="ARBA" id="ARBA00023012"/>
    </source>
</evidence>
<dbReference type="GO" id="GO:0000155">
    <property type="term" value="F:phosphorelay sensor kinase activity"/>
    <property type="evidence" value="ECO:0007669"/>
    <property type="project" value="InterPro"/>
</dbReference>
<comment type="caution">
    <text evidence="13">The sequence shown here is derived from an EMBL/GenBank/DDBJ whole genome shotgun (WGS) entry which is preliminary data.</text>
</comment>
<dbReference type="Pfam" id="PF00512">
    <property type="entry name" value="HisKA"/>
    <property type="match status" value="1"/>
</dbReference>
<dbReference type="CDD" id="cd00082">
    <property type="entry name" value="HisKA"/>
    <property type="match status" value="1"/>
</dbReference>
<keyword evidence="7 13" id="KW-0418">Kinase</keyword>
<evidence type="ECO:0000259" key="12">
    <source>
        <dbReference type="PROSITE" id="PS50885"/>
    </source>
</evidence>
<protein>
    <recommendedName>
        <fullName evidence="3">histidine kinase</fullName>
        <ecNumber evidence="3">2.7.13.3</ecNumber>
    </recommendedName>
</protein>
<evidence type="ECO:0000313" key="14">
    <source>
        <dbReference type="Proteomes" id="UP000185696"/>
    </source>
</evidence>
<dbReference type="Gene3D" id="1.10.287.130">
    <property type="match status" value="1"/>
</dbReference>
<dbReference type="InterPro" id="IPR003594">
    <property type="entry name" value="HATPase_dom"/>
</dbReference>
<evidence type="ECO:0000256" key="1">
    <source>
        <dbReference type="ARBA" id="ARBA00000085"/>
    </source>
</evidence>
<feature type="domain" description="Histidine kinase" evidence="11">
    <location>
        <begin position="290"/>
        <end position="503"/>
    </location>
</feature>
<dbReference type="FunFam" id="3.30.565.10:FF:000006">
    <property type="entry name" value="Sensor histidine kinase WalK"/>
    <property type="match status" value="1"/>
</dbReference>
<dbReference type="PANTHER" id="PTHR43304:SF1">
    <property type="entry name" value="PAC DOMAIN-CONTAINING PROTEIN"/>
    <property type="match status" value="1"/>
</dbReference>
<dbReference type="CDD" id="cd06225">
    <property type="entry name" value="HAMP"/>
    <property type="match status" value="1"/>
</dbReference>
<feature type="domain" description="HAMP" evidence="12">
    <location>
        <begin position="209"/>
        <end position="261"/>
    </location>
</feature>
<dbReference type="RefSeq" id="WP_075133959.1">
    <property type="nucleotide sequence ID" value="NZ_MSIF01000007.1"/>
</dbReference>
<keyword evidence="14" id="KW-1185">Reference proteome</keyword>
<dbReference type="PROSITE" id="PS50109">
    <property type="entry name" value="HIS_KIN"/>
    <property type="match status" value="1"/>
</dbReference>
<name>A0A7Z1AYT7_9PSEU</name>
<keyword evidence="9" id="KW-0902">Two-component regulatory system</keyword>
<dbReference type="Pfam" id="PF05227">
    <property type="entry name" value="CHASE3"/>
    <property type="match status" value="1"/>
</dbReference>
<keyword evidence="6 10" id="KW-0812">Transmembrane</keyword>
<dbReference type="SMART" id="SM00387">
    <property type="entry name" value="HATPase_c"/>
    <property type="match status" value="1"/>
</dbReference>
<evidence type="ECO:0000256" key="10">
    <source>
        <dbReference type="SAM" id="Phobius"/>
    </source>
</evidence>
<dbReference type="InterPro" id="IPR036890">
    <property type="entry name" value="HATPase_C_sf"/>
</dbReference>
<dbReference type="OrthoDB" id="9808408at2"/>
<keyword evidence="5" id="KW-0808">Transferase</keyword>
<dbReference type="InterPro" id="IPR003661">
    <property type="entry name" value="HisK_dim/P_dom"/>
</dbReference>
<evidence type="ECO:0000259" key="11">
    <source>
        <dbReference type="PROSITE" id="PS50109"/>
    </source>
</evidence>
<dbReference type="SMART" id="SM00388">
    <property type="entry name" value="HisKA"/>
    <property type="match status" value="1"/>
</dbReference>
<dbReference type="InterPro" id="IPR036097">
    <property type="entry name" value="HisK_dim/P_sf"/>
</dbReference>
<dbReference type="EC" id="2.7.13.3" evidence="3"/>
<keyword evidence="10" id="KW-0472">Membrane</keyword>
<evidence type="ECO:0000256" key="2">
    <source>
        <dbReference type="ARBA" id="ARBA00004236"/>
    </source>
</evidence>
<keyword evidence="8 10" id="KW-1133">Transmembrane helix</keyword>
<dbReference type="InterPro" id="IPR004358">
    <property type="entry name" value="Sig_transdc_His_kin-like_C"/>
</dbReference>
<accession>A0A7Z1AYT7</accession>
<dbReference type="EMBL" id="MSIF01000007">
    <property type="protein sequence ID" value="OLF10238.1"/>
    <property type="molecule type" value="Genomic_DNA"/>
</dbReference>
<dbReference type="Proteomes" id="UP000185696">
    <property type="component" value="Unassembled WGS sequence"/>
</dbReference>
<comment type="subcellular location">
    <subcellularLocation>
        <location evidence="2">Cell membrane</location>
    </subcellularLocation>
</comment>
<evidence type="ECO:0000256" key="4">
    <source>
        <dbReference type="ARBA" id="ARBA00022553"/>
    </source>
</evidence>
<dbReference type="InterPro" id="IPR003660">
    <property type="entry name" value="HAMP_dom"/>
</dbReference>
<dbReference type="Gene3D" id="6.10.340.10">
    <property type="match status" value="1"/>
</dbReference>
<dbReference type="PANTHER" id="PTHR43304">
    <property type="entry name" value="PHYTOCHROME-LIKE PROTEIN CPH1"/>
    <property type="match status" value="1"/>
</dbReference>
<evidence type="ECO:0000256" key="6">
    <source>
        <dbReference type="ARBA" id="ARBA00022692"/>
    </source>
</evidence>
<dbReference type="Pfam" id="PF02518">
    <property type="entry name" value="HATPase_c"/>
    <property type="match status" value="1"/>
</dbReference>
<dbReference type="InterPro" id="IPR052162">
    <property type="entry name" value="Sensor_kinase/Photoreceptor"/>
</dbReference>
<feature type="transmembrane region" description="Helical" evidence="10">
    <location>
        <begin position="185"/>
        <end position="207"/>
    </location>
</feature>
<evidence type="ECO:0000256" key="5">
    <source>
        <dbReference type="ARBA" id="ARBA00022679"/>
    </source>
</evidence>
<reference evidence="13 14" key="1">
    <citation type="submission" date="2016-12" db="EMBL/GenBank/DDBJ databases">
        <title>The draft genome sequence of Actinophytocola xinjiangensis.</title>
        <authorList>
            <person name="Wang W."/>
            <person name="Yuan L."/>
        </authorList>
    </citation>
    <scope>NUCLEOTIDE SEQUENCE [LARGE SCALE GENOMIC DNA]</scope>
    <source>
        <strain evidence="13 14">CGMCC 4.4663</strain>
    </source>
</reference>
<dbReference type="SUPFAM" id="SSF158472">
    <property type="entry name" value="HAMP domain-like"/>
    <property type="match status" value="1"/>
</dbReference>
<dbReference type="InterPro" id="IPR005467">
    <property type="entry name" value="His_kinase_dom"/>
</dbReference>
<dbReference type="Gene3D" id="3.30.565.10">
    <property type="entry name" value="Histidine kinase-like ATPase, C-terminal domain"/>
    <property type="match status" value="1"/>
</dbReference>
<dbReference type="AlphaFoldDB" id="A0A7Z1AYT7"/>
<dbReference type="InterPro" id="IPR007891">
    <property type="entry name" value="CHASE3"/>
</dbReference>
<dbReference type="PRINTS" id="PR00344">
    <property type="entry name" value="BCTRLSENSOR"/>
</dbReference>
<evidence type="ECO:0000256" key="7">
    <source>
        <dbReference type="ARBA" id="ARBA00022777"/>
    </source>
</evidence>
<proteinExistence type="predicted"/>
<comment type="catalytic activity">
    <reaction evidence="1">
        <text>ATP + protein L-histidine = ADP + protein N-phospho-L-histidine.</text>
        <dbReference type="EC" id="2.7.13.3"/>
    </reaction>
</comment>
<dbReference type="SMART" id="SM00304">
    <property type="entry name" value="HAMP"/>
    <property type="match status" value="1"/>
</dbReference>
<evidence type="ECO:0000313" key="13">
    <source>
        <dbReference type="EMBL" id="OLF10238.1"/>
    </source>
</evidence>
<dbReference type="SUPFAM" id="SSF47384">
    <property type="entry name" value="Homodimeric domain of signal transducing histidine kinase"/>
    <property type="match status" value="1"/>
</dbReference>
<organism evidence="13 14">
    <name type="scientific">Actinophytocola xinjiangensis</name>
    <dbReference type="NCBI Taxonomy" id="485602"/>
    <lineage>
        <taxon>Bacteria</taxon>
        <taxon>Bacillati</taxon>
        <taxon>Actinomycetota</taxon>
        <taxon>Actinomycetes</taxon>
        <taxon>Pseudonocardiales</taxon>
        <taxon>Pseudonocardiaceae</taxon>
    </lineage>
</organism>
<feature type="transmembrane region" description="Helical" evidence="10">
    <location>
        <begin position="12"/>
        <end position="35"/>
    </location>
</feature>
<gene>
    <name evidence="13" type="ORF">BLA60_17545</name>
</gene>
<sequence>MTSTARWSLRRTINVSVAAVALFSIAAILVGGWSLTRLAEARELVVDRIDPAQLHATRLEAALVNQETGVRGFALGAREDLLRSFVGGVEEQSDAARQLEPLLTDLPDAQISLSQVLARAESWRTVYADPTIAAVDAADGPASPEPVQGQELFDGVRAAIDRLQHDLGEAKVSATATLNRTSTTLNVVCVAIAVGFVLVVITLAITLRRAALRPVSQLAEEVRWVASGDFSHVVAVRGPQEVSELGDDVNRMREQILDELAALRTAHAELDTRTQDLVRSNQELEQFAYVASHDLQEPLRKVASFCQLLQRRYGGQLDERADQYIAFAVDGAKRMQELINDLLAFSRVGRISRELVTVSCDTIFEQAKANLATVIEQSGASVTAEPLPSVRAEVPLLTAVFQNLIGNAIKFHGDAPPVVAVTVRRDGDFWEFSVTDNGIGIAPEYADRIFVIFQRLHNKADYPGTGIGLAMCRKIIEHHGGTIWLDTGVESGSRFRFTLPALRESETPTEEEDSE</sequence>
<keyword evidence="4" id="KW-0597">Phosphoprotein</keyword>
<evidence type="ECO:0000256" key="8">
    <source>
        <dbReference type="ARBA" id="ARBA00022989"/>
    </source>
</evidence>
<dbReference type="SUPFAM" id="SSF55874">
    <property type="entry name" value="ATPase domain of HSP90 chaperone/DNA topoisomerase II/histidine kinase"/>
    <property type="match status" value="1"/>
</dbReference>
<dbReference type="PROSITE" id="PS50885">
    <property type="entry name" value="HAMP"/>
    <property type="match status" value="1"/>
</dbReference>
<dbReference type="Pfam" id="PF00672">
    <property type="entry name" value="HAMP"/>
    <property type="match status" value="1"/>
</dbReference>
<evidence type="ECO:0000256" key="3">
    <source>
        <dbReference type="ARBA" id="ARBA00012438"/>
    </source>
</evidence>